<accession>T1JKP1</accession>
<reference evidence="3" key="1">
    <citation type="submission" date="2011-05" db="EMBL/GenBank/DDBJ databases">
        <authorList>
            <person name="Richards S.R."/>
            <person name="Qu J."/>
            <person name="Jiang H."/>
            <person name="Jhangiani S.N."/>
            <person name="Agravi P."/>
            <person name="Goodspeed R."/>
            <person name="Gross S."/>
            <person name="Mandapat C."/>
            <person name="Jackson L."/>
            <person name="Mathew T."/>
            <person name="Pu L."/>
            <person name="Thornton R."/>
            <person name="Saada N."/>
            <person name="Wilczek-Boney K.B."/>
            <person name="Lee S."/>
            <person name="Kovar C."/>
            <person name="Wu Y."/>
            <person name="Scherer S.E."/>
            <person name="Worley K.C."/>
            <person name="Muzny D.M."/>
            <person name="Gibbs R."/>
        </authorList>
    </citation>
    <scope>NUCLEOTIDE SEQUENCE</scope>
    <source>
        <strain evidence="3">Brora</strain>
    </source>
</reference>
<organism evidence="2 3">
    <name type="scientific">Strigamia maritima</name>
    <name type="common">European centipede</name>
    <name type="synonym">Geophilus maritimus</name>
    <dbReference type="NCBI Taxonomy" id="126957"/>
    <lineage>
        <taxon>Eukaryota</taxon>
        <taxon>Metazoa</taxon>
        <taxon>Ecdysozoa</taxon>
        <taxon>Arthropoda</taxon>
        <taxon>Myriapoda</taxon>
        <taxon>Chilopoda</taxon>
        <taxon>Pleurostigmophora</taxon>
        <taxon>Geophilomorpha</taxon>
        <taxon>Linotaeniidae</taxon>
        <taxon>Strigamia</taxon>
    </lineage>
</organism>
<dbReference type="Pfam" id="PF07841">
    <property type="entry name" value="DM4_12"/>
    <property type="match status" value="1"/>
</dbReference>
<dbReference type="HOGENOM" id="CLU_1379708_0_0_1"/>
<protein>
    <submittedName>
        <fullName evidence="2">Uncharacterized protein</fullName>
    </submittedName>
</protein>
<name>T1JKP1_STRMM</name>
<reference evidence="2" key="2">
    <citation type="submission" date="2015-02" db="UniProtKB">
        <authorList>
            <consortium name="EnsemblMetazoa"/>
        </authorList>
    </citation>
    <scope>IDENTIFICATION</scope>
</reference>
<keyword evidence="1" id="KW-0732">Signal</keyword>
<evidence type="ECO:0000256" key="1">
    <source>
        <dbReference type="SAM" id="SignalP"/>
    </source>
</evidence>
<sequence length="198" mass="21493">MNIRKCVCSLLLIFTFLTYQVEETDAIFIIKAALIAKAIIAAKIIKGLWFARGGGGFGGLGGFGGGGAGGTGSGGFLGWGRRRRDAEKGVNITNEDVEQIFSIVSNIDEDLCMARIICEIHASKNRKQFGQLGDGIQRIFKNYNLTTAHARSPVIKYKQAAILGSISDSNVCSEVYSICRLKPDQIDRVIDTANNVDW</sequence>
<dbReference type="InterPro" id="IPR006631">
    <property type="entry name" value="DM4_12"/>
</dbReference>
<keyword evidence="3" id="KW-1185">Reference proteome</keyword>
<dbReference type="EMBL" id="JH431312">
    <property type="status" value="NOT_ANNOTATED_CDS"/>
    <property type="molecule type" value="Genomic_DNA"/>
</dbReference>
<evidence type="ECO:0000313" key="2">
    <source>
        <dbReference type="EnsemblMetazoa" id="SMAR014421-PA"/>
    </source>
</evidence>
<feature type="signal peptide" evidence="1">
    <location>
        <begin position="1"/>
        <end position="26"/>
    </location>
</feature>
<dbReference type="AlphaFoldDB" id="T1JKP1"/>
<feature type="chain" id="PRO_5004580415" evidence="1">
    <location>
        <begin position="27"/>
        <end position="198"/>
    </location>
</feature>
<dbReference type="Proteomes" id="UP000014500">
    <property type="component" value="Unassembled WGS sequence"/>
</dbReference>
<proteinExistence type="predicted"/>
<evidence type="ECO:0000313" key="3">
    <source>
        <dbReference type="Proteomes" id="UP000014500"/>
    </source>
</evidence>
<dbReference type="EnsemblMetazoa" id="SMAR014421-RA">
    <property type="protein sequence ID" value="SMAR014421-PA"/>
    <property type="gene ID" value="SMAR014421"/>
</dbReference>